<dbReference type="Pfam" id="PF09471">
    <property type="entry name" value="Peptidase_M64"/>
    <property type="match status" value="1"/>
</dbReference>
<dbReference type="InterPro" id="IPR022409">
    <property type="entry name" value="PKD/Chitinase_dom"/>
</dbReference>
<dbReference type="RefSeq" id="WP_091655155.1">
    <property type="nucleotide sequence ID" value="NZ_FOVW01000010.1"/>
</dbReference>
<evidence type="ECO:0000313" key="2">
    <source>
        <dbReference type="EMBL" id="SFO64048.1"/>
    </source>
</evidence>
<dbReference type="Proteomes" id="UP000199564">
    <property type="component" value="Unassembled WGS sequence"/>
</dbReference>
<dbReference type="InterPro" id="IPR000601">
    <property type="entry name" value="PKD_dom"/>
</dbReference>
<dbReference type="PROSITE" id="PS50093">
    <property type="entry name" value="PKD"/>
    <property type="match status" value="1"/>
</dbReference>
<sequence length="606" mass="67298">MKKWLSISLIIYFSIQALCFSQVFPIEILKQSGSPEKVINLVILGDGYTLEQQDKFLEDASRNISEMFKLEPWKSKEMMFNVYAIKIVSNVSGAATSPNEPIDNYFGSSYNTSNIERLLTPTKINKVYSVLNSTIPFFDVALLMVNDQRYGGAGGAIATFSTHPDAVQIMVHEMGHTFSKLSDEYWVGDSYARESPNMTKNNNPGTIRWSSFLNQNGVGIFPHQESPSWYRPHQNCLMRFLGRPFCSVCENETLRIIDQVTKSEPLLSPVAFFGADKLEIYTNDQVKFFDLTSQEPESWAWTFEGGDPNSSSSKNPIVSYQEEGIYSVTLTSSNSVGSNSISRTQFIKVKKTDDIPPTLKVKNIEVELDESGKVQISASDVNNGTFDNVAIKALSVSKSNFDCTDLGENQIFFKAIDVSGNSDSTVVLVNVLDRLSPIVRVKNLDIFLNEDGKASISPNDINDGSYDNCEIATYALSKDSFDIKDQGINNVELIVTDFSGNQSRGMATVKVDILLSLDGTEKNGKITLFPNPSSGVVHISYPKTIDPGLYKIEIIDSKGTIVKEIVDFQKVNNEIFLDIEGLTSGTYLLRLNSLNGVEVIKFLINN</sequence>
<dbReference type="InterPro" id="IPR024079">
    <property type="entry name" value="MetalloPept_cat_dom_sf"/>
</dbReference>
<dbReference type="AlphaFoldDB" id="A0A1I5IU50"/>
<dbReference type="Gene3D" id="2.60.40.10">
    <property type="entry name" value="Immunoglobulins"/>
    <property type="match status" value="1"/>
</dbReference>
<accession>A0A1I5IU50</accession>
<protein>
    <submittedName>
        <fullName evidence="2">Por secretion system C-terminal sorting domain-containing protein</fullName>
    </submittedName>
</protein>
<evidence type="ECO:0000259" key="1">
    <source>
        <dbReference type="PROSITE" id="PS50093"/>
    </source>
</evidence>
<dbReference type="GO" id="GO:0008237">
    <property type="term" value="F:metallopeptidase activity"/>
    <property type="evidence" value="ECO:0007669"/>
    <property type="project" value="InterPro"/>
</dbReference>
<dbReference type="Pfam" id="PF00801">
    <property type="entry name" value="PKD"/>
    <property type="match status" value="1"/>
</dbReference>
<dbReference type="NCBIfam" id="TIGR04183">
    <property type="entry name" value="Por_Secre_tail"/>
    <property type="match status" value="1"/>
</dbReference>
<dbReference type="InterPro" id="IPR013783">
    <property type="entry name" value="Ig-like_fold"/>
</dbReference>
<dbReference type="Gene3D" id="3.40.390.10">
    <property type="entry name" value="Collagenase (Catalytic Domain)"/>
    <property type="match status" value="1"/>
</dbReference>
<dbReference type="InterPro" id="IPR019026">
    <property type="entry name" value="Peptidase_M64_IgA"/>
</dbReference>
<dbReference type="EMBL" id="FOVW01000010">
    <property type="protein sequence ID" value="SFO64048.1"/>
    <property type="molecule type" value="Genomic_DNA"/>
</dbReference>
<gene>
    <name evidence="2" type="ORF">SAMN04488519_11033</name>
</gene>
<feature type="domain" description="PKD" evidence="1">
    <location>
        <begin position="269"/>
        <end position="349"/>
    </location>
</feature>
<dbReference type="STRING" id="226506.SAMN04488519_11033"/>
<keyword evidence="3" id="KW-1185">Reference proteome</keyword>
<dbReference type="InterPro" id="IPR026444">
    <property type="entry name" value="Secre_tail"/>
</dbReference>
<proteinExistence type="predicted"/>
<name>A0A1I5IU50_9BACT</name>
<evidence type="ECO:0000313" key="3">
    <source>
        <dbReference type="Proteomes" id="UP000199564"/>
    </source>
</evidence>
<dbReference type="Pfam" id="PF18962">
    <property type="entry name" value="Por_Secre_tail"/>
    <property type="match status" value="1"/>
</dbReference>
<dbReference type="SMART" id="SM00089">
    <property type="entry name" value="PKD"/>
    <property type="match status" value="1"/>
</dbReference>
<reference evidence="3" key="1">
    <citation type="submission" date="2016-10" db="EMBL/GenBank/DDBJ databases">
        <authorList>
            <person name="Varghese N."/>
            <person name="Submissions S."/>
        </authorList>
    </citation>
    <scope>NUCLEOTIDE SEQUENCE [LARGE SCALE GENOMIC DNA]</scope>
    <source>
        <strain evidence="3">DSM 15282</strain>
    </source>
</reference>
<organism evidence="2 3">
    <name type="scientific">Algoriphagus ornithinivorans</name>
    <dbReference type="NCBI Taxonomy" id="226506"/>
    <lineage>
        <taxon>Bacteria</taxon>
        <taxon>Pseudomonadati</taxon>
        <taxon>Bacteroidota</taxon>
        <taxon>Cytophagia</taxon>
        <taxon>Cytophagales</taxon>
        <taxon>Cyclobacteriaceae</taxon>
        <taxon>Algoriphagus</taxon>
    </lineage>
</organism>
<dbReference type="InterPro" id="IPR035986">
    <property type="entry name" value="PKD_dom_sf"/>
</dbReference>
<dbReference type="SUPFAM" id="SSF49299">
    <property type="entry name" value="PKD domain"/>
    <property type="match status" value="1"/>
</dbReference>
<dbReference type="CDD" id="cd00146">
    <property type="entry name" value="PKD"/>
    <property type="match status" value="1"/>
</dbReference>